<feature type="binding site" evidence="8">
    <location>
        <begin position="621"/>
        <end position="628"/>
    </location>
    <ligand>
        <name>ATP</name>
        <dbReference type="ChEBI" id="CHEBI:30616"/>
    </ligand>
</feature>
<keyword evidence="8" id="KW-0479">Metal-binding</keyword>
<keyword evidence="8" id="KW-0862">Zinc</keyword>
<dbReference type="InterPro" id="IPR011990">
    <property type="entry name" value="TPR-like_helical_dom_sf"/>
</dbReference>
<dbReference type="GO" id="GO:0005524">
    <property type="term" value="F:ATP binding"/>
    <property type="evidence" value="ECO:0007669"/>
    <property type="project" value="UniProtKB-UniRule"/>
</dbReference>
<dbReference type="PANTHER" id="PTHR10803">
    <property type="entry name" value="ARSENICAL PUMP-DRIVING ATPASE ARSENITE-TRANSLOCATING ATPASE"/>
    <property type="match status" value="1"/>
</dbReference>
<evidence type="ECO:0000313" key="12">
    <source>
        <dbReference type="Proteomes" id="UP000717515"/>
    </source>
</evidence>
<dbReference type="Gene3D" id="1.25.40.10">
    <property type="entry name" value="Tetratricopeptide repeat domain"/>
    <property type="match status" value="1"/>
</dbReference>
<dbReference type="GO" id="GO:0016887">
    <property type="term" value="F:ATP hydrolysis activity"/>
    <property type="evidence" value="ECO:0007669"/>
    <property type="project" value="InterPro"/>
</dbReference>
<keyword evidence="5 8" id="KW-0378">Hydrolase</keyword>
<dbReference type="GO" id="GO:0071816">
    <property type="term" value="P:tail-anchored membrane protein insertion into ER membrane"/>
    <property type="evidence" value="ECO:0007669"/>
    <property type="project" value="TreeGrafter"/>
</dbReference>
<keyword evidence="7 8" id="KW-0067">ATP-binding</keyword>
<dbReference type="GO" id="GO:0043529">
    <property type="term" value="C:GET complex"/>
    <property type="evidence" value="ECO:0007669"/>
    <property type="project" value="TreeGrafter"/>
</dbReference>
<keyword evidence="4 8" id="KW-0547">Nucleotide-binding</keyword>
<evidence type="ECO:0000256" key="9">
    <source>
        <dbReference type="SAM" id="MobiDB-lite"/>
    </source>
</evidence>
<name>A0A9P8A9Y2_MORAP</name>
<dbReference type="CDD" id="cd02035">
    <property type="entry name" value="ArsA"/>
    <property type="match status" value="1"/>
</dbReference>
<organism evidence="11 12">
    <name type="scientific">Mortierella alpina</name>
    <name type="common">Oleaginous fungus</name>
    <name type="synonym">Mortierella renispora</name>
    <dbReference type="NCBI Taxonomy" id="64518"/>
    <lineage>
        <taxon>Eukaryota</taxon>
        <taxon>Fungi</taxon>
        <taxon>Fungi incertae sedis</taxon>
        <taxon>Mucoromycota</taxon>
        <taxon>Mortierellomycotina</taxon>
        <taxon>Mortierellomycetes</taxon>
        <taxon>Mortierellales</taxon>
        <taxon>Mortierellaceae</taxon>
        <taxon>Mortierella</taxon>
    </lineage>
</organism>
<feature type="binding site" evidence="8">
    <location>
        <position position="864"/>
    </location>
    <ligand>
        <name>Zn(2+)</name>
        <dbReference type="ChEBI" id="CHEBI:29105"/>
        <note>ligand shared between dimeric partners</note>
    </ligand>
</feature>
<evidence type="ECO:0000256" key="6">
    <source>
        <dbReference type="ARBA" id="ARBA00022824"/>
    </source>
</evidence>
<comment type="caution">
    <text evidence="11">The sequence shown here is derived from an EMBL/GenBank/DDBJ whole genome shotgun (WGS) entry which is preliminary data.</text>
</comment>
<comment type="similarity">
    <text evidence="1 8">Belongs to the arsA ATPase family.</text>
</comment>
<protein>
    <recommendedName>
        <fullName evidence="10">ArsA/GET3 Anion-transporting ATPase-like domain-containing protein</fullName>
    </recommendedName>
</protein>
<evidence type="ECO:0000256" key="1">
    <source>
        <dbReference type="ARBA" id="ARBA00011040"/>
    </source>
</evidence>
<evidence type="ECO:0000256" key="8">
    <source>
        <dbReference type="HAMAP-Rule" id="MF_03112"/>
    </source>
</evidence>
<sequence length="931" mass="103607">MKKSSGLGKFASGRDKKKSSKETATPQTWEEYMEGERYATGDKARRFYEKAGDMYNKACKLNPEDSDCLYNFGRVLYILVDFTHSPCQKLSLLNASIERFRSALNYDPDNADTLFNLAQALQTHAEVIQDHEEEDDEDEEGGHDHSHGDHDHHHHGSPEERAALQLQEAISLFESCYSIQQRELYAAVQESHPADEANGEEKPQSLVDQEKQELANSAGVLIDTLISASQALTSLAFLVETVERSQEYYKDAARKLEIALGVANDKHLWPARVQESSSSGKGKRKEAAAELIVEGDPEDVLPASKPVSVFREAESKSEDVNQTDKICEIHLQYSNLISSQTDRNFQDTGRISEALYEKSLQHLDVVLSHFPRHVEALCDKGDLLGAWAQGLAAFEQGSDAGMAELEQWDASSGSGIPLGTSDVVAAEPTASPGAGSKISKRAAKIWQLFASATRAFLSALEVEPQNTSILEKLGDIHWSRSLLSSSVATKNRSMLLNNASVYYRFAWESCREGSTENVDEEQRLEILLSWAQVLRALPGKEEEVLRVLKQWKRYGGTKEMLVDLLEGNSGDILQEDFVEFALKQVRKLNAMSDIEDLEPLDPTLQNVIDQTSLQWIFVGGKGGVGKTTTSCSLAIQLAKVRPSVLLISTDPAHNLSDAFGQKFSKDATLVDGFTNLSAMEIDPSSSIQEMIDNSDDQGSGISSMMQDLAFAIPGVDEAMGFAEVMKQVKSMEYSVIIFDTAPTGHTLRFLSFPSVLEKALAKVSQLSGRFGPMMQQMSGMMGMQGNPEDMFGKLEGMREIITEVNNQFKDADKTTFVCVCISEFLSLYETERMIQELTSYHIDTHNIVVNQLLFPKKDSNCEQCRVRHAMQKKYLDQIYDLYDDFHITRLPLLTNEIRGVDKLVPFSEMLVNSAYVDEKKAEGIEDTKGDQ</sequence>
<dbReference type="Gene3D" id="3.40.50.300">
    <property type="entry name" value="P-loop containing nucleotide triphosphate hydrolases"/>
    <property type="match status" value="1"/>
</dbReference>
<feature type="region of interest" description="Disordered" evidence="9">
    <location>
        <begin position="130"/>
        <end position="160"/>
    </location>
</feature>
<dbReference type="SUPFAM" id="SSF48452">
    <property type="entry name" value="TPR-like"/>
    <property type="match status" value="1"/>
</dbReference>
<gene>
    <name evidence="11" type="ORF">KVV02_006480</name>
</gene>
<dbReference type="InterPro" id="IPR027417">
    <property type="entry name" value="P-loop_NTPase"/>
</dbReference>
<reference evidence="11" key="1">
    <citation type="submission" date="2021-07" db="EMBL/GenBank/DDBJ databases">
        <title>Draft genome of Mortierella alpina, strain LL118, isolated from an aspen leaf litter sample.</title>
        <authorList>
            <person name="Yang S."/>
            <person name="Vinatzer B.A."/>
        </authorList>
    </citation>
    <scope>NUCLEOTIDE SEQUENCE</scope>
    <source>
        <strain evidence="11">LL118</strain>
    </source>
</reference>
<comment type="subcellular location">
    <subcellularLocation>
        <location evidence="8">Cytoplasm</location>
    </subcellularLocation>
    <subcellularLocation>
        <location evidence="8">Endoplasmic reticulum</location>
    </subcellularLocation>
</comment>
<evidence type="ECO:0000256" key="4">
    <source>
        <dbReference type="ARBA" id="ARBA00022741"/>
    </source>
</evidence>
<comment type="subunit">
    <text evidence="8">Homodimer.</text>
</comment>
<dbReference type="Proteomes" id="UP000717515">
    <property type="component" value="Unassembled WGS sequence"/>
</dbReference>
<dbReference type="SUPFAM" id="SSF52540">
    <property type="entry name" value="P-loop containing nucleoside triphosphate hydrolases"/>
    <property type="match status" value="1"/>
</dbReference>
<dbReference type="PANTHER" id="PTHR10803:SF3">
    <property type="entry name" value="ATPASE GET3"/>
    <property type="match status" value="1"/>
</dbReference>
<feature type="binding site" evidence="8">
    <location>
        <position position="850"/>
    </location>
    <ligand>
        <name>ATP</name>
        <dbReference type="ChEBI" id="CHEBI:30616"/>
    </ligand>
</feature>
<feature type="compositionally biased region" description="Basic and acidic residues" evidence="9">
    <location>
        <begin position="142"/>
        <end position="160"/>
    </location>
</feature>
<evidence type="ECO:0000256" key="7">
    <source>
        <dbReference type="ARBA" id="ARBA00022840"/>
    </source>
</evidence>
<evidence type="ECO:0000256" key="5">
    <source>
        <dbReference type="ARBA" id="ARBA00022801"/>
    </source>
</evidence>
<dbReference type="NCBIfam" id="TIGR00345">
    <property type="entry name" value="GET3_arsA_TRC40"/>
    <property type="match status" value="1"/>
</dbReference>
<keyword evidence="6 8" id="KW-0256">Endoplasmic reticulum</keyword>
<evidence type="ECO:0000256" key="2">
    <source>
        <dbReference type="ARBA" id="ARBA00022448"/>
    </source>
</evidence>
<dbReference type="Pfam" id="PF06552">
    <property type="entry name" value="TOM20_plant"/>
    <property type="match status" value="1"/>
</dbReference>
<feature type="region of interest" description="Disordered" evidence="9">
    <location>
        <begin position="1"/>
        <end position="30"/>
    </location>
</feature>
<dbReference type="Pfam" id="PF02374">
    <property type="entry name" value="ArsA_ATPase"/>
    <property type="match status" value="1"/>
</dbReference>
<evidence type="ECO:0000259" key="10">
    <source>
        <dbReference type="Pfam" id="PF02374"/>
    </source>
</evidence>
<feature type="binding site" evidence="8">
    <location>
        <position position="823"/>
    </location>
    <ligand>
        <name>ATP</name>
        <dbReference type="ChEBI" id="CHEBI:30616"/>
    </ligand>
</feature>
<dbReference type="InterPro" id="IPR016300">
    <property type="entry name" value="ATPase_ArsA/GET3"/>
</dbReference>
<evidence type="ECO:0000313" key="11">
    <source>
        <dbReference type="EMBL" id="KAG9327003.1"/>
    </source>
</evidence>
<feature type="binding site" evidence="8">
    <location>
        <position position="861"/>
    </location>
    <ligand>
        <name>Zn(2+)</name>
        <dbReference type="ChEBI" id="CHEBI:29105"/>
        <note>ligand shared between dimeric partners</note>
    </ligand>
</feature>
<dbReference type="InterPro" id="IPR027542">
    <property type="entry name" value="ATPase_ArsA/GET3_euk"/>
</dbReference>
<proteinExistence type="inferred from homology"/>
<feature type="domain" description="ArsA/GET3 Anion-transporting ATPase-like" evidence="10">
    <location>
        <begin position="614"/>
        <end position="911"/>
    </location>
</feature>
<accession>A0A9P8A9Y2</accession>
<dbReference type="FunFam" id="3.40.50.300:FF:000235">
    <property type="entry name" value="ATPase ASNA1"/>
    <property type="match status" value="1"/>
</dbReference>
<comment type="function">
    <text evidence="8">ATPase required for the post-translational delivery of tail-anchored (TA) proteins to the endoplasmic reticulum. Recognizes and selectively binds the transmembrane domain of TA proteins in the cytosol. This complex then targets to the endoplasmic reticulum by membrane-bound receptors, where the tail-anchored protein is released for insertion. This process is regulated by ATP binding and hydrolysis. ATP binding drives the homodimer towards the closed dimer state, facilitating recognition of newly synthesized TA membrane proteins. ATP hydrolysis is required for insertion. Subsequently, the homodimer reverts towards the open dimer state, lowering its affinity for the membrane-bound receptor, and returning it to the cytosol to initiate a new round of targeting.</text>
</comment>
<keyword evidence="2 8" id="KW-0813">Transport</keyword>
<dbReference type="AlphaFoldDB" id="A0A9P8A9Y2"/>
<dbReference type="GO" id="GO:0046872">
    <property type="term" value="F:metal ion binding"/>
    <property type="evidence" value="ECO:0007669"/>
    <property type="project" value="UniProtKB-KW"/>
</dbReference>
<feature type="active site" evidence="8">
    <location>
        <position position="650"/>
    </location>
</feature>
<dbReference type="HAMAP" id="MF_03112">
    <property type="entry name" value="Asna1_Get3"/>
    <property type="match status" value="1"/>
</dbReference>
<evidence type="ECO:0000256" key="3">
    <source>
        <dbReference type="ARBA" id="ARBA00022490"/>
    </source>
</evidence>
<dbReference type="EMBL" id="JAIFTL010000010">
    <property type="protein sequence ID" value="KAG9327003.1"/>
    <property type="molecule type" value="Genomic_DNA"/>
</dbReference>
<dbReference type="InterPro" id="IPR025723">
    <property type="entry name" value="ArsA/GET3_ATPase-like"/>
</dbReference>
<keyword evidence="3 8" id="KW-0963">Cytoplasm</keyword>
<feature type="compositionally biased region" description="Acidic residues" evidence="9">
    <location>
        <begin position="131"/>
        <end position="141"/>
    </location>
</feature>